<sequence>MGRPQGLHLARPIADTDGRKRTALPLDICRRIFRSSINRWANFPKAGRLPERVVCLPHKWYEPRALCGR</sequence>
<protein>
    <submittedName>
        <fullName evidence="1">Uncharacterized protein</fullName>
    </submittedName>
</protein>
<gene>
    <name evidence="1" type="ORF">GRAN_3237</name>
</gene>
<proteinExistence type="predicted"/>
<comment type="caution">
    <text evidence="1">The sequence shown here is derived from an EMBL/GenBank/DDBJ whole genome shotgun (WGS) entry which is preliminary data.</text>
</comment>
<organism evidence="1 2">
    <name type="scientific">Granulicella sibirica</name>
    <dbReference type="NCBI Taxonomy" id="2479048"/>
    <lineage>
        <taxon>Bacteria</taxon>
        <taxon>Pseudomonadati</taxon>
        <taxon>Acidobacteriota</taxon>
        <taxon>Terriglobia</taxon>
        <taxon>Terriglobales</taxon>
        <taxon>Acidobacteriaceae</taxon>
        <taxon>Granulicella</taxon>
    </lineage>
</organism>
<name>A0A4Q0T1W5_9BACT</name>
<accession>A0A4Q0T1W5</accession>
<dbReference type="AlphaFoldDB" id="A0A4Q0T1W5"/>
<dbReference type="Proteomes" id="UP000289437">
    <property type="component" value="Unassembled WGS sequence"/>
</dbReference>
<evidence type="ECO:0000313" key="2">
    <source>
        <dbReference type="Proteomes" id="UP000289437"/>
    </source>
</evidence>
<dbReference type="EMBL" id="RDSM01000002">
    <property type="protein sequence ID" value="RXH56380.1"/>
    <property type="molecule type" value="Genomic_DNA"/>
</dbReference>
<reference evidence="1 2" key="1">
    <citation type="submission" date="2018-11" db="EMBL/GenBank/DDBJ databases">
        <authorList>
            <person name="Mardanov A.V."/>
            <person name="Ravin N.V."/>
            <person name="Dedysh S.N."/>
        </authorList>
    </citation>
    <scope>NUCLEOTIDE SEQUENCE [LARGE SCALE GENOMIC DNA]</scope>
    <source>
        <strain evidence="1 2">AF10</strain>
    </source>
</reference>
<keyword evidence="2" id="KW-1185">Reference proteome</keyword>
<reference evidence="2" key="2">
    <citation type="submission" date="2019-02" db="EMBL/GenBank/DDBJ databases">
        <title>Granulicella sibirica sp. nov., a psychrotolerant acidobacterium isolated from an organic soil layer in forested tundra, West Siberia.</title>
        <authorList>
            <person name="Oshkin I.Y."/>
            <person name="Kulichevskaya I.S."/>
            <person name="Rijpstra W.I.C."/>
            <person name="Sinninghe Damste J.S."/>
            <person name="Rakitin A.L."/>
            <person name="Ravin N.V."/>
            <person name="Dedysh S.N."/>
        </authorList>
    </citation>
    <scope>NUCLEOTIDE SEQUENCE [LARGE SCALE GENOMIC DNA]</scope>
    <source>
        <strain evidence="2">AF10</strain>
    </source>
</reference>
<evidence type="ECO:0000313" key="1">
    <source>
        <dbReference type="EMBL" id="RXH56380.1"/>
    </source>
</evidence>